<evidence type="ECO:0000313" key="10">
    <source>
        <dbReference type="Proteomes" id="UP001472866"/>
    </source>
</evidence>
<keyword evidence="6" id="KW-0496">Mitochondrion</keyword>
<dbReference type="Proteomes" id="UP001472866">
    <property type="component" value="Chromosome 09"/>
</dbReference>
<dbReference type="InterPro" id="IPR039289">
    <property type="entry name" value="CHCHD4"/>
</dbReference>
<keyword evidence="8" id="KW-0676">Redox-active center</keyword>
<name>A0AAX4PEI9_9CHLO</name>
<proteinExistence type="predicted"/>
<evidence type="ECO:0000256" key="6">
    <source>
        <dbReference type="ARBA" id="ARBA00023128"/>
    </source>
</evidence>
<keyword evidence="5" id="KW-0811">Translocation</keyword>
<dbReference type="GO" id="GO:0045041">
    <property type="term" value="P:protein import into mitochondrial intermembrane space"/>
    <property type="evidence" value="ECO:0007669"/>
    <property type="project" value="InterPro"/>
</dbReference>
<reference evidence="9 10" key="1">
    <citation type="submission" date="2024-03" db="EMBL/GenBank/DDBJ databases">
        <title>Complete genome sequence of the green alga Chloropicon roscoffensis RCC1871.</title>
        <authorList>
            <person name="Lemieux C."/>
            <person name="Pombert J.-F."/>
            <person name="Otis C."/>
            <person name="Turmel M."/>
        </authorList>
    </citation>
    <scope>NUCLEOTIDE SEQUENCE [LARGE SCALE GENOMIC DNA]</scope>
    <source>
        <strain evidence="9 10">RCC1871</strain>
    </source>
</reference>
<dbReference type="GO" id="GO:0005758">
    <property type="term" value="C:mitochondrial intermembrane space"/>
    <property type="evidence" value="ECO:0007669"/>
    <property type="project" value="TreeGrafter"/>
</dbReference>
<dbReference type="EMBL" id="CP151509">
    <property type="protein sequence ID" value="WZN64171.1"/>
    <property type="molecule type" value="Genomic_DNA"/>
</dbReference>
<keyword evidence="3" id="KW-0653">Protein transport</keyword>
<dbReference type="GO" id="GO:0015035">
    <property type="term" value="F:protein-disulfide reductase activity"/>
    <property type="evidence" value="ECO:0007669"/>
    <property type="project" value="InterPro"/>
</dbReference>
<sequence length="92" mass="10362">MEAASRDEEVENEVKRKIDEALACTCVDDLKEGPCGDSFVEAFSCFIRSQRLEDTDCSEGFGKLKECMIRNPEQFEDFAEAFKPKDGKGPED</sequence>
<protein>
    <submittedName>
        <fullName evidence="9">Mitochondrial intermembrane space import and assembly protein 40</fullName>
    </submittedName>
</protein>
<evidence type="ECO:0000256" key="7">
    <source>
        <dbReference type="ARBA" id="ARBA00023157"/>
    </source>
</evidence>
<accession>A0AAX4PEI9</accession>
<evidence type="ECO:0000256" key="8">
    <source>
        <dbReference type="ARBA" id="ARBA00023284"/>
    </source>
</evidence>
<dbReference type="AlphaFoldDB" id="A0AAX4PEI9"/>
<evidence type="ECO:0000313" key="9">
    <source>
        <dbReference type="EMBL" id="WZN64171.1"/>
    </source>
</evidence>
<keyword evidence="10" id="KW-1185">Reference proteome</keyword>
<dbReference type="Gene3D" id="1.10.287.2900">
    <property type="match status" value="1"/>
</dbReference>
<keyword evidence="2" id="KW-0813">Transport</keyword>
<evidence type="ECO:0000256" key="5">
    <source>
        <dbReference type="ARBA" id="ARBA00023010"/>
    </source>
</evidence>
<dbReference type="PROSITE" id="PS51808">
    <property type="entry name" value="CHCH"/>
    <property type="match status" value="1"/>
</dbReference>
<gene>
    <name evidence="9" type="ORF">HKI87_09g57250</name>
</gene>
<evidence type="ECO:0000256" key="1">
    <source>
        <dbReference type="ARBA" id="ARBA00004173"/>
    </source>
</evidence>
<organism evidence="9 10">
    <name type="scientific">Chloropicon roscoffensis</name>
    <dbReference type="NCBI Taxonomy" id="1461544"/>
    <lineage>
        <taxon>Eukaryota</taxon>
        <taxon>Viridiplantae</taxon>
        <taxon>Chlorophyta</taxon>
        <taxon>Chloropicophyceae</taxon>
        <taxon>Chloropicales</taxon>
        <taxon>Chloropicaceae</taxon>
        <taxon>Chloropicon</taxon>
    </lineage>
</organism>
<evidence type="ECO:0000256" key="2">
    <source>
        <dbReference type="ARBA" id="ARBA00022448"/>
    </source>
</evidence>
<evidence type="ECO:0000256" key="3">
    <source>
        <dbReference type="ARBA" id="ARBA00022927"/>
    </source>
</evidence>
<keyword evidence="4" id="KW-0560">Oxidoreductase</keyword>
<comment type="subcellular location">
    <subcellularLocation>
        <location evidence="1">Mitochondrion</location>
    </subcellularLocation>
</comment>
<dbReference type="PANTHER" id="PTHR21622:SF0">
    <property type="entry name" value="COILED-COIL-HELIX-COILED-COIL-HELIX DOMAIN CONTAINING 4"/>
    <property type="match status" value="1"/>
</dbReference>
<dbReference type="PANTHER" id="PTHR21622">
    <property type="entry name" value="COILED-COIL-HELIX-COILED-COIL-HELIX DOMAIN CONTAINING 4"/>
    <property type="match status" value="1"/>
</dbReference>
<keyword evidence="7" id="KW-1015">Disulfide bond</keyword>
<evidence type="ECO:0000256" key="4">
    <source>
        <dbReference type="ARBA" id="ARBA00023002"/>
    </source>
</evidence>